<dbReference type="EMBL" id="BTGU01000046">
    <property type="protein sequence ID" value="GMN53368.1"/>
    <property type="molecule type" value="Genomic_DNA"/>
</dbReference>
<protein>
    <recommendedName>
        <fullName evidence="2">At4g14310 8-bladed propeller domain-containing protein</fullName>
    </recommendedName>
</protein>
<evidence type="ECO:0000256" key="1">
    <source>
        <dbReference type="SAM" id="MobiDB-lite"/>
    </source>
</evidence>
<dbReference type="InterPro" id="IPR015943">
    <property type="entry name" value="WD40/YVTN_repeat-like_dom_sf"/>
</dbReference>
<dbReference type="PANTHER" id="PTHR35492:SF1">
    <property type="entry name" value="TRANSDUCIN_WD40 REPEAT-LIKE SUPERFAMILY PROTEIN"/>
    <property type="match status" value="1"/>
</dbReference>
<evidence type="ECO:0000313" key="3">
    <source>
        <dbReference type="EMBL" id="GMN53368.1"/>
    </source>
</evidence>
<organism evidence="3 4">
    <name type="scientific">Ficus carica</name>
    <name type="common">Common fig</name>
    <dbReference type="NCBI Taxonomy" id="3494"/>
    <lineage>
        <taxon>Eukaryota</taxon>
        <taxon>Viridiplantae</taxon>
        <taxon>Streptophyta</taxon>
        <taxon>Embryophyta</taxon>
        <taxon>Tracheophyta</taxon>
        <taxon>Spermatophyta</taxon>
        <taxon>Magnoliopsida</taxon>
        <taxon>eudicotyledons</taxon>
        <taxon>Gunneridae</taxon>
        <taxon>Pentapetalae</taxon>
        <taxon>rosids</taxon>
        <taxon>fabids</taxon>
        <taxon>Rosales</taxon>
        <taxon>Moraceae</taxon>
        <taxon>Ficeae</taxon>
        <taxon>Ficus</taxon>
    </lineage>
</organism>
<dbReference type="SUPFAM" id="SSF50998">
    <property type="entry name" value="Quinoprotein alcohol dehydrogenase-like"/>
    <property type="match status" value="1"/>
</dbReference>
<accession>A0AA88ATM7</accession>
<dbReference type="InterPro" id="IPR011047">
    <property type="entry name" value="Quinoprotein_ADH-like_sf"/>
</dbReference>
<proteinExistence type="predicted"/>
<feature type="compositionally biased region" description="Basic and acidic residues" evidence="1">
    <location>
        <begin position="99"/>
        <end position="113"/>
    </location>
</feature>
<evidence type="ECO:0000313" key="4">
    <source>
        <dbReference type="Proteomes" id="UP001187192"/>
    </source>
</evidence>
<feature type="region of interest" description="Disordered" evidence="1">
    <location>
        <begin position="1"/>
        <end position="120"/>
    </location>
</feature>
<dbReference type="Proteomes" id="UP001187192">
    <property type="component" value="Unassembled WGS sequence"/>
</dbReference>
<dbReference type="PANTHER" id="PTHR35492">
    <property type="entry name" value="TRANSDUCIN/WD40 REPEAT-LIKE SUPERFAMILY PROTEIN"/>
    <property type="match status" value="1"/>
</dbReference>
<feature type="compositionally biased region" description="Polar residues" evidence="1">
    <location>
        <begin position="47"/>
        <end position="65"/>
    </location>
</feature>
<dbReference type="Gene3D" id="2.130.10.10">
    <property type="entry name" value="YVTN repeat-like/Quinoprotein amine dehydrogenase"/>
    <property type="match status" value="1"/>
</dbReference>
<name>A0AA88ATM7_FICCA</name>
<sequence length="899" mass="97843">MSATSTRRPKDRSGAVAGAKSCAATTAVKSFKPLTPIPIPDKRFSTGKENSSGPISKSQRPTIRATTRVDRAFSAAGNGNGVRLSTSSAPRGRSPSPSDIRRDRKVSVDKNDRPVSSAGKAFSRVRVSDFGKEKKGSGDLGVKVSEFSGANGIRVFRGSKEDEKIEVNSEKLREKSVNGIKIDVRKGRENVEVDDLAVKFVNGVDLGKKQVGEKIVKEVKILEASKEGKNSSKLHEKLAFLEGKVKRIASDIKRTKEMLDLNNPDSSKVILLDIQDKISGIEKAIGHVGSDSDARMSSSKANVVGDRDVKMVENGGLEKVDCKGTISVKGLNNEELEARLFPHHKLLRDRSAMLKVSSGSCQTVVETSVGEAGCGSKGEDKALSPIDENPIAIEFLASLNKEQTKVTVRERQVGFESVEVQETDGENVAAGENPSDVTILKDNVELVLTTDETLDEFDDQENRPEMIIEEETEENCIYQMNQLGCKTSTGGWFVSEGESVLLAHDDGSCSFYDVVNNEEKAVYKPTAGVSPNTWRDCWVIRAPSADGCSGRYVVAASAGNALDSGFCSWDFYTKEVRALHIESGTTPSRKVLGPLPGNISYMGNALSNLMEPETRQWWYKPCGPLIVVTASGQRVVRIYDIRDGEQIMKWVVPKPVLTMDYSSPLQWRNRGEVVVAEAESISLWDVNSLSPHASSSAPSVGQKVSALHVNNTDAELGGGIRQRLSSSEVEGNKGVFCTQDSINILDFRHPTGVGLKISKVGINVQSVFSRGDSVFLGCTNMGSGTKRQSFSEVQQFSLRKQGLFSTYALPECNADGHHAAITQVWGNSNNVMAVSGLGLFVFDALRDYELPSFTTDQGNTQMVREIVGSDDLYLPSFDYSASRALLISRDRPAMWRHLS</sequence>
<feature type="domain" description="At4g14310 8-bladed propeller" evidence="2">
    <location>
        <begin position="611"/>
        <end position="894"/>
    </location>
</feature>
<dbReference type="Pfam" id="PF25465">
    <property type="entry name" value="Beta-prop_At4g14310"/>
    <property type="match status" value="1"/>
</dbReference>
<evidence type="ECO:0000259" key="2">
    <source>
        <dbReference type="Pfam" id="PF25465"/>
    </source>
</evidence>
<feature type="compositionally biased region" description="Low complexity" evidence="1">
    <location>
        <begin position="85"/>
        <end position="98"/>
    </location>
</feature>
<dbReference type="InterPro" id="IPR045289">
    <property type="entry name" value="At4g14310-like"/>
</dbReference>
<comment type="caution">
    <text evidence="3">The sequence shown here is derived from an EMBL/GenBank/DDBJ whole genome shotgun (WGS) entry which is preliminary data.</text>
</comment>
<gene>
    <name evidence="3" type="ORF">TIFTF001_022503</name>
</gene>
<dbReference type="InterPro" id="IPR057442">
    <property type="entry name" value="Beta-prop_At4g14310"/>
</dbReference>
<reference evidence="3" key="1">
    <citation type="submission" date="2023-07" db="EMBL/GenBank/DDBJ databases">
        <title>draft genome sequence of fig (Ficus carica).</title>
        <authorList>
            <person name="Takahashi T."/>
            <person name="Nishimura K."/>
        </authorList>
    </citation>
    <scope>NUCLEOTIDE SEQUENCE</scope>
</reference>
<keyword evidence="4" id="KW-1185">Reference proteome</keyword>
<dbReference type="AlphaFoldDB" id="A0AA88ATM7"/>